<evidence type="ECO:0000313" key="23">
    <source>
        <dbReference type="Proteomes" id="UP000472263"/>
    </source>
</evidence>
<dbReference type="SUPFAM" id="SSF56655">
    <property type="entry name" value="Carbohydrate phosphatase"/>
    <property type="match status" value="1"/>
</dbReference>
<evidence type="ECO:0000256" key="18">
    <source>
        <dbReference type="ARBA" id="ARBA00042792"/>
    </source>
</evidence>
<dbReference type="GO" id="GO:0006000">
    <property type="term" value="P:fructose metabolic process"/>
    <property type="evidence" value="ECO:0007669"/>
    <property type="project" value="TreeGrafter"/>
</dbReference>
<dbReference type="InterPro" id="IPR000146">
    <property type="entry name" value="FBPase_class-1"/>
</dbReference>
<evidence type="ECO:0000256" key="16">
    <source>
        <dbReference type="ARBA" id="ARBA00040734"/>
    </source>
</evidence>
<keyword evidence="11 19" id="KW-0378">Hydrolase</keyword>
<dbReference type="AlphaFoldDB" id="A0A667Y4U0"/>
<evidence type="ECO:0000256" key="15">
    <source>
        <dbReference type="ARBA" id="ARBA00037308"/>
    </source>
</evidence>
<dbReference type="Pfam" id="PF00316">
    <property type="entry name" value="FBPase"/>
    <property type="match status" value="1"/>
</dbReference>
<dbReference type="FunFam" id="3.30.540.10:FF:000037">
    <property type="entry name" value="Fructose-1,6-bisphosphatase 1"/>
    <property type="match status" value="1"/>
</dbReference>
<dbReference type="GO" id="GO:0042132">
    <property type="term" value="F:fructose 1,6-bisphosphate 1-phosphatase activity"/>
    <property type="evidence" value="ECO:0007669"/>
    <property type="project" value="UniProtKB-EC"/>
</dbReference>
<evidence type="ECO:0000256" key="12">
    <source>
        <dbReference type="ARBA" id="ARBA00022842"/>
    </source>
</evidence>
<comment type="similarity">
    <text evidence="4 19">Belongs to the FBPase class 1 family.</text>
</comment>
<dbReference type="Proteomes" id="UP000472263">
    <property type="component" value="Chromosome 9"/>
</dbReference>
<dbReference type="NCBIfam" id="NF006778">
    <property type="entry name" value="PRK09293.1-1"/>
    <property type="match status" value="1"/>
</dbReference>
<keyword evidence="12" id="KW-0460">Magnesium</keyword>
<dbReference type="GO" id="GO:0006002">
    <property type="term" value="P:fructose 6-phosphate metabolic process"/>
    <property type="evidence" value="ECO:0007669"/>
    <property type="project" value="TreeGrafter"/>
</dbReference>
<dbReference type="Ensembl" id="ENSMMDT00005023110.1">
    <property type="protein sequence ID" value="ENSMMDP00005022612.1"/>
    <property type="gene ID" value="ENSMMDG00005010960.1"/>
</dbReference>
<dbReference type="Gene3D" id="3.40.190.80">
    <property type="match status" value="1"/>
</dbReference>
<keyword evidence="13" id="KW-0007">Acetylation</keyword>
<feature type="domain" description="Fructose-1-6-bisphosphatase class I N-terminal" evidence="20">
    <location>
        <begin position="13"/>
        <end position="198"/>
    </location>
</feature>
<proteinExistence type="inferred from homology"/>
<feature type="domain" description="Fructose-1-6-bisphosphatase class 1 C-terminal" evidence="21">
    <location>
        <begin position="203"/>
        <end position="332"/>
    </location>
</feature>
<dbReference type="PRINTS" id="PR00115">
    <property type="entry name" value="F16BPHPHTASE"/>
</dbReference>
<gene>
    <name evidence="22" type="primary">fbp1a</name>
</gene>
<evidence type="ECO:0000256" key="10">
    <source>
        <dbReference type="ARBA" id="ARBA00022723"/>
    </source>
</evidence>
<evidence type="ECO:0000256" key="7">
    <source>
        <dbReference type="ARBA" id="ARBA00022432"/>
    </source>
</evidence>
<keyword evidence="7" id="KW-0312">Gluconeogenesis</keyword>
<evidence type="ECO:0000256" key="9">
    <source>
        <dbReference type="ARBA" id="ARBA00022553"/>
    </source>
</evidence>
<dbReference type="UniPathway" id="UPA00138"/>
<dbReference type="InParanoid" id="A0A667Y4U0"/>
<dbReference type="GO" id="GO:0030388">
    <property type="term" value="P:fructose 1,6-bisphosphate metabolic process"/>
    <property type="evidence" value="ECO:0007669"/>
    <property type="project" value="TreeGrafter"/>
</dbReference>
<comment type="function">
    <text evidence="15">Catalyzes the hydrolysis of fructose 1,6-bisphosphate to fructose 6-phosphate in the presence of divalent cations, acting as a rate-limiting enzyme in gluconeogenesis. Plays a role in regulating glucose sensing and insulin secretion of pancreatic beta-cells. Appears to modulate glycerol gluconeogenesis in liver. Important regulator of appetite and adiposity; increased expression of the protein in liver after nutrient excess increases circulating satiety hormones and reduces appetite-stimulating neuropeptides and thus seems to provide a feedback mechanism to limit weight gain.</text>
</comment>
<evidence type="ECO:0000256" key="5">
    <source>
        <dbReference type="ARBA" id="ARBA00011881"/>
    </source>
</evidence>
<name>A0A667Y4U0_9TELE</name>
<dbReference type="GO" id="GO:0006094">
    <property type="term" value="P:gluconeogenesis"/>
    <property type="evidence" value="ECO:0007669"/>
    <property type="project" value="UniProtKB-UniPathway"/>
</dbReference>
<comment type="catalytic activity">
    <reaction evidence="1">
        <text>beta-D-fructose 1,6-bisphosphate + H2O = beta-D-fructose 6-phosphate + phosphate</text>
        <dbReference type="Rhea" id="RHEA:11064"/>
        <dbReference type="ChEBI" id="CHEBI:15377"/>
        <dbReference type="ChEBI" id="CHEBI:32966"/>
        <dbReference type="ChEBI" id="CHEBI:43474"/>
        <dbReference type="ChEBI" id="CHEBI:57634"/>
        <dbReference type="EC" id="3.1.3.11"/>
    </reaction>
</comment>
<reference evidence="22" key="2">
    <citation type="submission" date="2025-08" db="UniProtKB">
        <authorList>
            <consortium name="Ensembl"/>
        </authorList>
    </citation>
    <scope>IDENTIFICATION</scope>
</reference>
<dbReference type="InterPro" id="IPR028343">
    <property type="entry name" value="FBPtase"/>
</dbReference>
<evidence type="ECO:0000256" key="11">
    <source>
        <dbReference type="ARBA" id="ARBA00022801"/>
    </source>
</evidence>
<dbReference type="CDD" id="cd00354">
    <property type="entry name" value="FBPase"/>
    <property type="match status" value="1"/>
</dbReference>
<protein>
    <recommendedName>
        <fullName evidence="16">Fructose-1,6-bisphosphatase 1</fullName>
        <ecNumber evidence="6">3.1.3.11</ecNumber>
    </recommendedName>
    <alternativeName>
        <fullName evidence="17">D-fructose-1,6-bisphosphate 1-phosphohydrolase 1</fullName>
    </alternativeName>
    <alternativeName>
        <fullName evidence="18">Liver FBPase</fullName>
    </alternativeName>
</protein>
<evidence type="ECO:0000256" key="6">
    <source>
        <dbReference type="ARBA" id="ARBA00013093"/>
    </source>
</evidence>
<dbReference type="OrthoDB" id="10256725at2759"/>
<comment type="subunit">
    <text evidence="5">Homotetramer.</text>
</comment>
<dbReference type="Gene3D" id="3.30.540.10">
    <property type="entry name" value="Fructose-1,6-Bisphosphatase, subunit A, domain 1"/>
    <property type="match status" value="1"/>
</dbReference>
<dbReference type="PANTHER" id="PTHR11556:SF11">
    <property type="entry name" value="FRUCTOSE-1,6-BISPHOSPHATASE 1"/>
    <property type="match status" value="1"/>
</dbReference>
<keyword evidence="23" id="KW-1185">Reference proteome</keyword>
<dbReference type="FunFam" id="3.40.190.80:FF:000001">
    <property type="entry name" value="Fructose-1,6-bisphosphatase class 1"/>
    <property type="match status" value="1"/>
</dbReference>
<dbReference type="InterPro" id="IPR033391">
    <property type="entry name" value="FBPase_N"/>
</dbReference>
<dbReference type="InterPro" id="IPR020548">
    <property type="entry name" value="Fructose_bisphosphatase_AS"/>
</dbReference>
<sequence>MSDRGGFDTNVVTVTRFVLEEGRRAKGTGELTTLLNSLCTAVKAISTAVRKAGIAHLYGIAGNTNVTGDQVKKLDILSNDLVINMLKSSFTSCVLVSEEDEHAIIIEPEKRGKYIVCFDPLDGSSNIDCLVSIGTIFAIYRKTTEGEPSERDALQPGRDLVAAGYALYGSATMLVLSTGQGVNCFMLDPSIGEFILVNRDVRIKKRGKIFSLNEGYAKYFDPDITEYLQKKKFPQDGSEPYNARYVGSMVADVHRTLMYGGIFLYPANVKSPKGKLRLLYEGNPMAFIMEQAGGMATTGTQRILDIEPVDIHQRTPVVMGSPDDVLDYIAIYKKHAKK</sequence>
<keyword evidence="8" id="KW-0021">Allosteric enzyme</keyword>
<dbReference type="GO" id="GO:0046872">
    <property type="term" value="F:metal ion binding"/>
    <property type="evidence" value="ECO:0007669"/>
    <property type="project" value="UniProtKB-KW"/>
</dbReference>
<dbReference type="PANTHER" id="PTHR11556">
    <property type="entry name" value="FRUCTOSE-1,6-BISPHOSPHATASE-RELATED"/>
    <property type="match status" value="1"/>
</dbReference>
<evidence type="ECO:0000259" key="21">
    <source>
        <dbReference type="Pfam" id="PF18913"/>
    </source>
</evidence>
<evidence type="ECO:0000256" key="1">
    <source>
        <dbReference type="ARBA" id="ARBA00001273"/>
    </source>
</evidence>
<comment type="pathway">
    <text evidence="3">Carbohydrate biosynthesis; gluconeogenesis.</text>
</comment>
<dbReference type="HAMAP" id="MF_01855">
    <property type="entry name" value="FBPase_class1"/>
    <property type="match status" value="1"/>
</dbReference>
<reference evidence="22" key="1">
    <citation type="submission" date="2019-06" db="EMBL/GenBank/DDBJ databases">
        <authorList>
            <consortium name="Wellcome Sanger Institute Data Sharing"/>
        </authorList>
    </citation>
    <scope>NUCLEOTIDE SEQUENCE [LARGE SCALE GENOMIC DNA]</scope>
</reference>
<reference evidence="22" key="3">
    <citation type="submission" date="2025-09" db="UniProtKB">
        <authorList>
            <consortium name="Ensembl"/>
        </authorList>
    </citation>
    <scope>IDENTIFICATION</scope>
</reference>
<dbReference type="Pfam" id="PF18913">
    <property type="entry name" value="FBPase_C"/>
    <property type="match status" value="1"/>
</dbReference>
<evidence type="ECO:0000256" key="2">
    <source>
        <dbReference type="ARBA" id="ARBA00001946"/>
    </source>
</evidence>
<evidence type="ECO:0000256" key="14">
    <source>
        <dbReference type="ARBA" id="ARBA00023277"/>
    </source>
</evidence>
<evidence type="ECO:0000256" key="13">
    <source>
        <dbReference type="ARBA" id="ARBA00022990"/>
    </source>
</evidence>
<dbReference type="GeneTree" id="ENSGT00390000015513"/>
<evidence type="ECO:0000256" key="3">
    <source>
        <dbReference type="ARBA" id="ARBA00004742"/>
    </source>
</evidence>
<dbReference type="GO" id="GO:0005986">
    <property type="term" value="P:sucrose biosynthetic process"/>
    <property type="evidence" value="ECO:0007669"/>
    <property type="project" value="TreeGrafter"/>
</dbReference>
<evidence type="ECO:0000259" key="20">
    <source>
        <dbReference type="Pfam" id="PF00316"/>
    </source>
</evidence>
<dbReference type="PIRSF" id="PIRSF500210">
    <property type="entry name" value="FBPtase"/>
    <property type="match status" value="1"/>
</dbReference>
<evidence type="ECO:0000256" key="19">
    <source>
        <dbReference type="RuleBase" id="RU000508"/>
    </source>
</evidence>
<keyword evidence="10" id="KW-0479">Metal-binding</keyword>
<dbReference type="InterPro" id="IPR044015">
    <property type="entry name" value="FBPase_C_dom"/>
</dbReference>
<dbReference type="EC" id="3.1.3.11" evidence="6"/>
<keyword evidence="9" id="KW-0597">Phosphoprotein</keyword>
<keyword evidence="14 19" id="KW-0119">Carbohydrate metabolism</keyword>
<dbReference type="PROSITE" id="PS00124">
    <property type="entry name" value="FBPASE"/>
    <property type="match status" value="1"/>
</dbReference>
<dbReference type="GO" id="GO:0005829">
    <property type="term" value="C:cytosol"/>
    <property type="evidence" value="ECO:0007669"/>
    <property type="project" value="TreeGrafter"/>
</dbReference>
<evidence type="ECO:0000256" key="8">
    <source>
        <dbReference type="ARBA" id="ARBA00022533"/>
    </source>
</evidence>
<accession>A0A667Y4U0</accession>
<evidence type="ECO:0000256" key="4">
    <source>
        <dbReference type="ARBA" id="ARBA00010941"/>
    </source>
</evidence>
<dbReference type="PIRSF" id="PIRSF000904">
    <property type="entry name" value="FBPtase_SBPase"/>
    <property type="match status" value="1"/>
</dbReference>
<dbReference type="NCBIfam" id="NF006779">
    <property type="entry name" value="PRK09293.1-3"/>
    <property type="match status" value="1"/>
</dbReference>
<comment type="cofactor">
    <cofactor evidence="2">
        <name>Mg(2+)</name>
        <dbReference type="ChEBI" id="CHEBI:18420"/>
    </cofactor>
</comment>
<evidence type="ECO:0000313" key="22">
    <source>
        <dbReference type="Ensembl" id="ENSMMDP00005022612.1"/>
    </source>
</evidence>
<organism evidence="22 23">
    <name type="scientific">Myripristis murdjan</name>
    <name type="common">pinecone soldierfish</name>
    <dbReference type="NCBI Taxonomy" id="586833"/>
    <lineage>
        <taxon>Eukaryota</taxon>
        <taxon>Metazoa</taxon>
        <taxon>Chordata</taxon>
        <taxon>Craniata</taxon>
        <taxon>Vertebrata</taxon>
        <taxon>Euteleostomi</taxon>
        <taxon>Actinopterygii</taxon>
        <taxon>Neopterygii</taxon>
        <taxon>Teleostei</taxon>
        <taxon>Neoteleostei</taxon>
        <taxon>Acanthomorphata</taxon>
        <taxon>Holocentriformes</taxon>
        <taxon>Holocentridae</taxon>
        <taxon>Myripristis</taxon>
    </lineage>
</organism>
<evidence type="ECO:0000256" key="17">
    <source>
        <dbReference type="ARBA" id="ARBA00042758"/>
    </source>
</evidence>